<evidence type="ECO:0000313" key="2">
    <source>
        <dbReference type="EMBL" id="PTI29424.1"/>
    </source>
</evidence>
<dbReference type="InterPro" id="IPR002347">
    <property type="entry name" value="SDR_fam"/>
</dbReference>
<dbReference type="PRINTS" id="PR00080">
    <property type="entry name" value="SDRFAMILY"/>
</dbReference>
<sequence length="234" mass="25662">MARTLILGGSGDIGLSIVDECLSLGNEVILHYNKSDLTVLKQRYEGQPVSFLQLDLTKRHDINNLDSIGNIDHLIYVAGQSSFGAIQDFSDEEIDAQYNINVFSLIKVVQLFVDRLRKSEHGRIIVVSSIWGETGASYETIYSTMKAAQLGFVKSLAKELALTSITVNAISPGVVHGKMTDELDAVTQTQLKEEIPQGRFVTTEEIGGTVAYLLNPLSQSITGQVLRVNGGWYI</sequence>
<evidence type="ECO:0000313" key="3">
    <source>
        <dbReference type="Proteomes" id="UP000241209"/>
    </source>
</evidence>
<organism evidence="2 3">
    <name type="scientific">Mammaliicoccus vitulinus</name>
    <dbReference type="NCBI Taxonomy" id="71237"/>
    <lineage>
        <taxon>Bacteria</taxon>
        <taxon>Bacillati</taxon>
        <taxon>Bacillota</taxon>
        <taxon>Bacilli</taxon>
        <taxon>Bacillales</taxon>
        <taxon>Staphylococcaceae</taxon>
        <taxon>Mammaliicoccus</taxon>
    </lineage>
</organism>
<dbReference type="InterPro" id="IPR036291">
    <property type="entry name" value="NAD(P)-bd_dom_sf"/>
</dbReference>
<dbReference type="Proteomes" id="UP000241209">
    <property type="component" value="Unassembled WGS sequence"/>
</dbReference>
<protein>
    <submittedName>
        <fullName evidence="2">3-oxoacyl-ACP reductase</fullName>
    </submittedName>
</protein>
<dbReference type="STRING" id="1167632.GCA_000286335_00069"/>
<dbReference type="SUPFAM" id="SSF51735">
    <property type="entry name" value="NAD(P)-binding Rossmann-fold domains"/>
    <property type="match status" value="1"/>
</dbReference>
<dbReference type="InterPro" id="IPR050259">
    <property type="entry name" value="SDR"/>
</dbReference>
<comment type="caution">
    <text evidence="2">The sequence shown here is derived from an EMBL/GenBank/DDBJ whole genome shotgun (WGS) entry which is preliminary data.</text>
</comment>
<dbReference type="CDD" id="cd05233">
    <property type="entry name" value="SDR_c"/>
    <property type="match status" value="1"/>
</dbReference>
<reference evidence="2 3" key="1">
    <citation type="journal article" date="2016" name="Front. Microbiol.">
        <title>Comprehensive Phylogenetic Analysis of Bovine Non-aureus Staphylococci Species Based on Whole-Genome Sequencing.</title>
        <authorList>
            <person name="Naushad S."/>
            <person name="Barkema H.W."/>
            <person name="Luby C."/>
            <person name="Condas L.A."/>
            <person name="Nobrega D.B."/>
            <person name="Carson D.A."/>
            <person name="De Buck J."/>
        </authorList>
    </citation>
    <scope>NUCLEOTIDE SEQUENCE [LARGE SCALE GENOMIC DNA]</scope>
    <source>
        <strain evidence="2 3">SNUC 2204</strain>
    </source>
</reference>
<accession>A0A2T4PSV8</accession>
<dbReference type="OrthoDB" id="9803333at2"/>
<dbReference type="PANTHER" id="PTHR42879:SF2">
    <property type="entry name" value="3-OXOACYL-[ACYL-CARRIER-PROTEIN] REDUCTASE FABG"/>
    <property type="match status" value="1"/>
</dbReference>
<name>A0A2T4PSV8_9STAP</name>
<dbReference type="PANTHER" id="PTHR42879">
    <property type="entry name" value="3-OXOACYL-(ACYL-CARRIER-PROTEIN) REDUCTASE"/>
    <property type="match status" value="1"/>
</dbReference>
<dbReference type="EMBL" id="PZFK01000014">
    <property type="protein sequence ID" value="PTI29424.1"/>
    <property type="molecule type" value="Genomic_DNA"/>
</dbReference>
<dbReference type="NCBIfam" id="NF047420">
    <property type="entry name" value="EF_P_mod_YmfI"/>
    <property type="match status" value="1"/>
</dbReference>
<gene>
    <name evidence="2" type="ORF">BU072_07890</name>
</gene>
<dbReference type="Pfam" id="PF13561">
    <property type="entry name" value="adh_short_C2"/>
    <property type="match status" value="1"/>
</dbReference>
<dbReference type="Gene3D" id="3.40.50.720">
    <property type="entry name" value="NAD(P)-binding Rossmann-like Domain"/>
    <property type="match status" value="1"/>
</dbReference>
<dbReference type="AlphaFoldDB" id="A0A2T4PSV8"/>
<evidence type="ECO:0000256" key="1">
    <source>
        <dbReference type="ARBA" id="ARBA00006484"/>
    </source>
</evidence>
<comment type="similarity">
    <text evidence="1">Belongs to the short-chain dehydrogenases/reductases (SDR) family.</text>
</comment>
<dbReference type="RefSeq" id="WP_107536975.1">
    <property type="nucleotide sequence ID" value="NZ_CANQVP010000003.1"/>
</dbReference>
<proteinExistence type="inferred from homology"/>
<dbReference type="PRINTS" id="PR00081">
    <property type="entry name" value="GDHRDH"/>
</dbReference>